<evidence type="ECO:0000313" key="4">
    <source>
        <dbReference type="Proteomes" id="UP001234216"/>
    </source>
</evidence>
<dbReference type="AlphaFoldDB" id="A0AAW8F573"/>
<feature type="domain" description="IstB-like ATP-binding" evidence="2">
    <location>
        <begin position="10"/>
        <end position="60"/>
    </location>
</feature>
<dbReference type="GO" id="GO:0005524">
    <property type="term" value="F:ATP binding"/>
    <property type="evidence" value="ECO:0007669"/>
    <property type="project" value="InterPro"/>
</dbReference>
<evidence type="ECO:0000259" key="2">
    <source>
        <dbReference type="Pfam" id="PF01695"/>
    </source>
</evidence>
<comment type="caution">
    <text evidence="3">The sequence shown here is derived from an EMBL/GenBank/DDBJ whole genome shotgun (WGS) entry which is preliminary data.</text>
</comment>
<evidence type="ECO:0000313" key="3">
    <source>
        <dbReference type="EMBL" id="MDQ0904250.1"/>
    </source>
</evidence>
<name>A0AAW8F573_9ACTN</name>
<proteinExistence type="predicted"/>
<sequence length="71" mass="8047">MSVGEARPTSWSLIITSNRAPSDWYPLFPNPVVAESLLDRLINTSHQVIMNGPSYRPNKRPKNRTDKPSIK</sequence>
<dbReference type="Gene3D" id="3.40.50.300">
    <property type="entry name" value="P-loop containing nucleotide triphosphate hydrolases"/>
    <property type="match status" value="1"/>
</dbReference>
<dbReference type="Proteomes" id="UP001234216">
    <property type="component" value="Unassembled WGS sequence"/>
</dbReference>
<dbReference type="InterPro" id="IPR002611">
    <property type="entry name" value="IstB_ATP-bd"/>
</dbReference>
<dbReference type="InterPro" id="IPR027417">
    <property type="entry name" value="P-loop_NTPase"/>
</dbReference>
<organism evidence="3 4">
    <name type="scientific">Streptomyces canus</name>
    <dbReference type="NCBI Taxonomy" id="58343"/>
    <lineage>
        <taxon>Bacteria</taxon>
        <taxon>Bacillati</taxon>
        <taxon>Actinomycetota</taxon>
        <taxon>Actinomycetes</taxon>
        <taxon>Kitasatosporales</taxon>
        <taxon>Streptomycetaceae</taxon>
        <taxon>Streptomyces</taxon>
        <taxon>Streptomyces aurantiacus group</taxon>
    </lineage>
</organism>
<dbReference type="Pfam" id="PF01695">
    <property type="entry name" value="IstB_IS21"/>
    <property type="match status" value="1"/>
</dbReference>
<evidence type="ECO:0000256" key="1">
    <source>
        <dbReference type="SAM" id="MobiDB-lite"/>
    </source>
</evidence>
<protein>
    <submittedName>
        <fullName evidence="3">DNA replication protein DnaC</fullName>
    </submittedName>
</protein>
<feature type="region of interest" description="Disordered" evidence="1">
    <location>
        <begin position="49"/>
        <end position="71"/>
    </location>
</feature>
<gene>
    <name evidence="3" type="ORF">QFZ22_000235</name>
</gene>
<dbReference type="RefSeq" id="WP_306971811.1">
    <property type="nucleotide sequence ID" value="NZ_JAUSZV010000001.1"/>
</dbReference>
<accession>A0AAW8F573</accession>
<reference evidence="3" key="1">
    <citation type="submission" date="2023-07" db="EMBL/GenBank/DDBJ databases">
        <title>Comparative genomics of wheat-associated soil bacteria to identify genetic determinants of phenazine resistance.</title>
        <authorList>
            <person name="Mouncey N."/>
        </authorList>
    </citation>
    <scope>NUCLEOTIDE SEQUENCE</scope>
    <source>
        <strain evidence="3">V4I22</strain>
    </source>
</reference>
<dbReference type="EMBL" id="JAUSZV010000001">
    <property type="protein sequence ID" value="MDQ0904250.1"/>
    <property type="molecule type" value="Genomic_DNA"/>
</dbReference>